<dbReference type="EMBL" id="JAACJN010000043">
    <property type="protein sequence ID" value="KAF5384492.1"/>
    <property type="molecule type" value="Genomic_DNA"/>
</dbReference>
<evidence type="ECO:0000313" key="1">
    <source>
        <dbReference type="EMBL" id="KAF5384492.1"/>
    </source>
</evidence>
<gene>
    <name evidence="1" type="ORF">D9757_006435</name>
</gene>
<proteinExistence type="predicted"/>
<sequence length="554" mass="63036">MRAQMKASHDAWASTQSINTISSNGFSTSTSFSSPSTITGPGSLSGKLLYNVGKFVVRRFEDAIISRRLSSISAHFLHHRSITKVPGLSEMYQDLLELSRPGLYHDSYRIRSLKILVTQIASRRTRELVEALSAWSKVEVYLLLDDIISRFDPTRSPSSDTYLHDPVVLKYRRHLSKWEEHSLSPFFYFLSALLASNSHLKIREILDSGVHRMLLHVYVSDFRDPLVHDQAQTLYAHKSNLAAACTTFLLGIRRLSGGSSGHGLDEFDELYHPVRGLWSIRPALPFGRMDQDRCDQRRKMWVSVETSDIQWRISSAYDMLINSELERVFDGAFLFDLLIDLIEFSGSAALEEAICFRALRSLHQLLAESGSPKGIGGWGLRMYMNQTPPDHLRGVFFRIVERLLTLSELEYTHSTSGKHVEQFYKFCCPQAFEDCPLTKNAVVSFIYWAAEQSRRNDALHGMLRLQTHVVDLLESAAKFVTPDGGDDTLPFTVEDQDNAYRAKVLAFAWEIFLQLDPDLRIQIVSAPLPHEDWDLHAADAGKEHIYSWVKIFST</sequence>
<organism evidence="1 2">
    <name type="scientific">Collybiopsis confluens</name>
    <dbReference type="NCBI Taxonomy" id="2823264"/>
    <lineage>
        <taxon>Eukaryota</taxon>
        <taxon>Fungi</taxon>
        <taxon>Dikarya</taxon>
        <taxon>Basidiomycota</taxon>
        <taxon>Agaricomycotina</taxon>
        <taxon>Agaricomycetes</taxon>
        <taxon>Agaricomycetidae</taxon>
        <taxon>Agaricales</taxon>
        <taxon>Marasmiineae</taxon>
        <taxon>Omphalotaceae</taxon>
        <taxon>Collybiopsis</taxon>
    </lineage>
</organism>
<dbReference type="AlphaFoldDB" id="A0A8H5HJJ2"/>
<dbReference type="OrthoDB" id="3001418at2759"/>
<name>A0A8H5HJJ2_9AGAR</name>
<dbReference type="Proteomes" id="UP000518752">
    <property type="component" value="Unassembled WGS sequence"/>
</dbReference>
<accession>A0A8H5HJJ2</accession>
<reference evidence="1 2" key="1">
    <citation type="journal article" date="2020" name="ISME J.">
        <title>Uncovering the hidden diversity of litter-decomposition mechanisms in mushroom-forming fungi.</title>
        <authorList>
            <person name="Floudas D."/>
            <person name="Bentzer J."/>
            <person name="Ahren D."/>
            <person name="Johansson T."/>
            <person name="Persson P."/>
            <person name="Tunlid A."/>
        </authorList>
    </citation>
    <scope>NUCLEOTIDE SEQUENCE [LARGE SCALE GENOMIC DNA]</scope>
    <source>
        <strain evidence="1 2">CBS 406.79</strain>
    </source>
</reference>
<keyword evidence="2" id="KW-1185">Reference proteome</keyword>
<comment type="caution">
    <text evidence="1">The sequence shown here is derived from an EMBL/GenBank/DDBJ whole genome shotgun (WGS) entry which is preliminary data.</text>
</comment>
<protein>
    <submittedName>
        <fullName evidence="1">Uncharacterized protein</fullName>
    </submittedName>
</protein>
<evidence type="ECO:0000313" key="2">
    <source>
        <dbReference type="Proteomes" id="UP000518752"/>
    </source>
</evidence>